<sequence length="185" mass="21169">MASSKKEVEFIPTLRKQLPPTKYMGREEDEDIYAWYITEDEYLRLNKLFGRDFQETALGATVVSGLPTPCNGCGKYTEFIDWVWTALRRGVHSREFMFKALKESRQGMENSHDVYCSECGLLTACRSTNNAEGGKENIHLAGSLRRSSYQPIQPRSIGSKVKTESDHVVVWGKWWLDNNGSIVRH</sequence>
<dbReference type="EMBL" id="KN824393">
    <property type="protein sequence ID" value="KIM21093.1"/>
    <property type="molecule type" value="Genomic_DNA"/>
</dbReference>
<accession>A0A0C2W3S9</accession>
<name>A0A0C2W3S9_SERVB</name>
<reference evidence="1 2" key="1">
    <citation type="submission" date="2014-04" db="EMBL/GenBank/DDBJ databases">
        <authorList>
            <consortium name="DOE Joint Genome Institute"/>
            <person name="Kuo A."/>
            <person name="Zuccaro A."/>
            <person name="Kohler A."/>
            <person name="Nagy L.G."/>
            <person name="Floudas D."/>
            <person name="Copeland A."/>
            <person name="Barry K.W."/>
            <person name="Cichocki N."/>
            <person name="Veneault-Fourrey C."/>
            <person name="LaButti K."/>
            <person name="Lindquist E.A."/>
            <person name="Lipzen A."/>
            <person name="Lundell T."/>
            <person name="Morin E."/>
            <person name="Murat C."/>
            <person name="Sun H."/>
            <person name="Tunlid A."/>
            <person name="Henrissat B."/>
            <person name="Grigoriev I.V."/>
            <person name="Hibbett D.S."/>
            <person name="Martin F."/>
            <person name="Nordberg H.P."/>
            <person name="Cantor M.N."/>
            <person name="Hua S.X."/>
        </authorList>
    </citation>
    <scope>NUCLEOTIDE SEQUENCE [LARGE SCALE GENOMIC DNA]</scope>
    <source>
        <strain evidence="1 2">MAFF 305830</strain>
    </source>
</reference>
<gene>
    <name evidence="1" type="ORF">M408DRAFT_29813</name>
</gene>
<keyword evidence="2" id="KW-1185">Reference proteome</keyword>
<reference evidence="2" key="2">
    <citation type="submission" date="2015-01" db="EMBL/GenBank/DDBJ databases">
        <title>Evolutionary Origins and Diversification of the Mycorrhizal Mutualists.</title>
        <authorList>
            <consortium name="DOE Joint Genome Institute"/>
            <consortium name="Mycorrhizal Genomics Consortium"/>
            <person name="Kohler A."/>
            <person name="Kuo A."/>
            <person name="Nagy L.G."/>
            <person name="Floudas D."/>
            <person name="Copeland A."/>
            <person name="Barry K.W."/>
            <person name="Cichocki N."/>
            <person name="Veneault-Fourrey C."/>
            <person name="LaButti K."/>
            <person name="Lindquist E.A."/>
            <person name="Lipzen A."/>
            <person name="Lundell T."/>
            <person name="Morin E."/>
            <person name="Murat C."/>
            <person name="Riley R."/>
            <person name="Ohm R."/>
            <person name="Sun H."/>
            <person name="Tunlid A."/>
            <person name="Henrissat B."/>
            <person name="Grigoriev I.V."/>
            <person name="Hibbett D.S."/>
            <person name="Martin F."/>
        </authorList>
    </citation>
    <scope>NUCLEOTIDE SEQUENCE [LARGE SCALE GENOMIC DNA]</scope>
    <source>
        <strain evidence="2">MAFF 305830</strain>
    </source>
</reference>
<protein>
    <submittedName>
        <fullName evidence="1">Uncharacterized protein</fullName>
    </submittedName>
</protein>
<dbReference type="OrthoDB" id="2927810at2759"/>
<evidence type="ECO:0000313" key="2">
    <source>
        <dbReference type="Proteomes" id="UP000054097"/>
    </source>
</evidence>
<dbReference type="AlphaFoldDB" id="A0A0C2W3S9"/>
<dbReference type="HOGENOM" id="CLU_117279_0_0_1"/>
<evidence type="ECO:0000313" key="1">
    <source>
        <dbReference type="EMBL" id="KIM21093.1"/>
    </source>
</evidence>
<organism evidence="1 2">
    <name type="scientific">Serendipita vermifera MAFF 305830</name>
    <dbReference type="NCBI Taxonomy" id="933852"/>
    <lineage>
        <taxon>Eukaryota</taxon>
        <taxon>Fungi</taxon>
        <taxon>Dikarya</taxon>
        <taxon>Basidiomycota</taxon>
        <taxon>Agaricomycotina</taxon>
        <taxon>Agaricomycetes</taxon>
        <taxon>Sebacinales</taxon>
        <taxon>Serendipitaceae</taxon>
        <taxon>Serendipita</taxon>
    </lineage>
</organism>
<proteinExistence type="predicted"/>
<dbReference type="Proteomes" id="UP000054097">
    <property type="component" value="Unassembled WGS sequence"/>
</dbReference>